<dbReference type="Proteomes" id="UP000318405">
    <property type="component" value="Unassembled WGS sequence"/>
</dbReference>
<dbReference type="Pfam" id="PF01039">
    <property type="entry name" value="Carboxyl_trans"/>
    <property type="match status" value="1"/>
</dbReference>
<dbReference type="GO" id="GO:0016740">
    <property type="term" value="F:transferase activity"/>
    <property type="evidence" value="ECO:0007669"/>
    <property type="project" value="UniProtKB-KW"/>
</dbReference>
<keyword evidence="2" id="KW-0808">Transferase</keyword>
<proteinExistence type="predicted"/>
<dbReference type="PANTHER" id="PTHR43842">
    <property type="entry name" value="PROPIONYL-COA CARBOXYLASE BETA CHAIN"/>
    <property type="match status" value="1"/>
</dbReference>
<dbReference type="PROSITE" id="PS50989">
    <property type="entry name" value="COA_CT_CTER"/>
    <property type="match status" value="1"/>
</dbReference>
<keyword evidence="3" id="KW-1185">Reference proteome</keyword>
<dbReference type="InterPro" id="IPR011763">
    <property type="entry name" value="COA_CT_C"/>
</dbReference>
<dbReference type="GO" id="GO:0004658">
    <property type="term" value="F:propionyl-CoA carboxylase activity"/>
    <property type="evidence" value="ECO:0007669"/>
    <property type="project" value="TreeGrafter"/>
</dbReference>
<organism evidence="2 3">
    <name type="scientific">Verticiella sediminum</name>
    <dbReference type="NCBI Taxonomy" id="1247510"/>
    <lineage>
        <taxon>Bacteria</taxon>
        <taxon>Pseudomonadati</taxon>
        <taxon>Pseudomonadota</taxon>
        <taxon>Betaproteobacteria</taxon>
        <taxon>Burkholderiales</taxon>
        <taxon>Alcaligenaceae</taxon>
        <taxon>Verticiella</taxon>
    </lineage>
</organism>
<dbReference type="OrthoDB" id="9803706at2"/>
<accession>A0A556AG81</accession>
<evidence type="ECO:0000313" key="3">
    <source>
        <dbReference type="Proteomes" id="UP000318405"/>
    </source>
</evidence>
<dbReference type="RefSeq" id="WP_143949626.1">
    <property type="nucleotide sequence ID" value="NZ_BAABMB010000001.1"/>
</dbReference>
<dbReference type="InterPro" id="IPR034733">
    <property type="entry name" value="AcCoA_carboxyl_beta"/>
</dbReference>
<sequence length="515" mass="55966">MSWQEEIDDLERRRRLALELGGPDKVERHHNAGKLTVRERIAGLADPGSFEEFGSIAGFPQYDEHGRLAAFTPSNVICGRATLGGRAIFLTGDDFTVRGGASDGGLKDKFGFAETQARRWRTPLVRLVDGTGGGGSVKQLEIIGRTYLPDVRDFTEVLGALSEVPVVALGLGSVAGMGAARVCASHYSMMVRGTSQLFAAGPPVVARTGQELTKEELGGSGIHARNGTIDDEVQSEAEAFERARRFLSYLPNSVHELAGRTECADDPERGDEALLGAVPREARKVYKMRPIVESVVDRESWFEMGRGWGKSVITGLARLDGWPVAVLASDPYHYGGAWTVDACRKAIRLVDLAQTFQLPVVHLVDIPGFLIGKDAEASGIMRYGTQALTAIRQATVPWCAIMVRKAFGMAALAQRNGSPAFMRYAWPSAQWGSLPIAGGVQAAYRAQIEAAPDPDACRAEIEQRLEALQSPLRTAESFGVEEIIDPRQTRRYLCRFANLAAPLREPGKPAFGYRP</sequence>
<dbReference type="AlphaFoldDB" id="A0A556AG81"/>
<comment type="caution">
    <text evidence="2">The sequence shown here is derived from an EMBL/GenBank/DDBJ whole genome shotgun (WGS) entry which is preliminary data.</text>
</comment>
<dbReference type="EMBL" id="VLTJ01000032">
    <property type="protein sequence ID" value="TSH91900.1"/>
    <property type="molecule type" value="Genomic_DNA"/>
</dbReference>
<dbReference type="InterPro" id="IPR029045">
    <property type="entry name" value="ClpP/crotonase-like_dom_sf"/>
</dbReference>
<dbReference type="InterPro" id="IPR051047">
    <property type="entry name" value="AccD/PCCB"/>
</dbReference>
<dbReference type="Gene3D" id="3.90.226.10">
    <property type="entry name" value="2-enoyl-CoA Hydratase, Chain A, domain 1"/>
    <property type="match status" value="2"/>
</dbReference>
<evidence type="ECO:0000313" key="2">
    <source>
        <dbReference type="EMBL" id="TSH91900.1"/>
    </source>
</evidence>
<gene>
    <name evidence="2" type="ORF">FOZ76_17735</name>
</gene>
<dbReference type="SUPFAM" id="SSF52096">
    <property type="entry name" value="ClpP/crotonase"/>
    <property type="match status" value="2"/>
</dbReference>
<reference evidence="2 3" key="1">
    <citation type="submission" date="2019-07" db="EMBL/GenBank/DDBJ databases">
        <title>Qingshengfaniella alkalisoli gen. nov., sp. nov., isolated from saline soil.</title>
        <authorList>
            <person name="Xu L."/>
            <person name="Huang X.-X."/>
            <person name="Sun J.-Q."/>
        </authorList>
    </citation>
    <scope>NUCLEOTIDE SEQUENCE [LARGE SCALE GENOMIC DNA]</scope>
    <source>
        <strain evidence="2 3">DSM 27279</strain>
    </source>
</reference>
<evidence type="ECO:0000259" key="1">
    <source>
        <dbReference type="PROSITE" id="PS50989"/>
    </source>
</evidence>
<feature type="domain" description="CoA carboxyltransferase C-terminal" evidence="1">
    <location>
        <begin position="266"/>
        <end position="505"/>
    </location>
</feature>
<name>A0A556AG81_9BURK</name>
<protein>
    <submittedName>
        <fullName evidence="2">Methylmalonyl-CoA carboxyltransferase</fullName>
    </submittedName>
</protein>
<dbReference type="PANTHER" id="PTHR43842:SF2">
    <property type="entry name" value="PROPIONYL-COA CARBOXYLASE BETA CHAIN, MITOCHONDRIAL"/>
    <property type="match status" value="1"/>
</dbReference>